<dbReference type="SUPFAM" id="SSF116907">
    <property type="entry name" value="Hook domain"/>
    <property type="match status" value="1"/>
</dbReference>
<dbReference type="Proteomes" id="UP000000305">
    <property type="component" value="Unassembled WGS sequence"/>
</dbReference>
<accession>E9H5V6</accession>
<dbReference type="FunCoup" id="E9H5V6">
    <property type="interactions" value="499"/>
</dbReference>
<dbReference type="GO" id="GO:0008017">
    <property type="term" value="F:microtubule binding"/>
    <property type="evidence" value="ECO:0000318"/>
    <property type="project" value="GO_Central"/>
</dbReference>
<feature type="region of interest" description="Disordered" evidence="5">
    <location>
        <begin position="1554"/>
        <end position="1643"/>
    </location>
</feature>
<dbReference type="Pfam" id="PF19047">
    <property type="entry name" value="HOOK_N"/>
    <property type="match status" value="1"/>
</dbReference>
<evidence type="ECO:0000313" key="7">
    <source>
        <dbReference type="EMBL" id="EFX72875.1"/>
    </source>
</evidence>
<dbReference type="InterPro" id="IPR043936">
    <property type="entry name" value="HOOK_N"/>
</dbReference>
<feature type="compositionally biased region" description="Low complexity" evidence="5">
    <location>
        <begin position="788"/>
        <end position="804"/>
    </location>
</feature>
<evidence type="ECO:0000256" key="4">
    <source>
        <dbReference type="SAM" id="Coils"/>
    </source>
</evidence>
<feature type="region of interest" description="Disordered" evidence="5">
    <location>
        <begin position="788"/>
        <end position="807"/>
    </location>
</feature>
<dbReference type="KEGG" id="dpx:DAPPUDRAFT_325817"/>
<protein>
    <recommendedName>
        <fullName evidence="6">HOOK N-terminal domain-containing protein</fullName>
    </recommendedName>
</protein>
<evidence type="ECO:0000256" key="1">
    <source>
        <dbReference type="ARBA" id="ARBA00004496"/>
    </source>
</evidence>
<dbReference type="GO" id="GO:0031122">
    <property type="term" value="P:cytoplasmic microtubule organization"/>
    <property type="evidence" value="ECO:0000318"/>
    <property type="project" value="GO_Central"/>
</dbReference>
<feature type="compositionally biased region" description="Polar residues" evidence="5">
    <location>
        <begin position="1511"/>
        <end position="1534"/>
    </location>
</feature>
<evidence type="ECO:0000259" key="6">
    <source>
        <dbReference type="Pfam" id="PF19047"/>
    </source>
</evidence>
<feature type="region of interest" description="Disordered" evidence="5">
    <location>
        <begin position="1452"/>
        <end position="1534"/>
    </location>
</feature>
<sequence length="1652" mass="184004">MASGPEYPKKPEYSMSSANSMDQLMQGPLVAWVRTFKDDDESRTELDYSQLIDGAFLDNVLSRIDPRTNGRAHIQPAEDVYTRIRNFDALVRAVKGFYEDVLGQFVLVRLPDPVTLGRDPDSETGLAGMQTLLLLVLGCAVQGPSKESVIEDIKRLPLATQHDIVNCIQQVADNPSCVWNKEWSEFESIESAWADKEEQQQQREELFRVLVQHLRRLVQERDDYAHHFTAMVLRELSSNGGNTLQRHNSASPQSGVVVELAEAKAKIRRWRQELEEKCEQVAELRDELDALKTHSVKIKQENMDLVQEARLSKALRDELDIVRERASKVDRLESELNRYKDKLNDIDYYKARLDELREDNRLLEETKVILEGQLESARQRAELVLDLEGELLKCKSQLTNLLVEKEADKERLKKLAEENAHWQLCTKNCLSESASLTAELESLRAHQAFSDTSKDQFTNLGEQMSSVDLLGKARRLEMENQRLTNLLSSNNAKESGLRGDNGEKILQLEGECTRLKLRLADLEEERRTKENHMTEMMTAVTLRTAEVDRQNQDLQRNHQEQKNLIENLKVERCKIEELELQVSSLGAENQKLQRSADLFQRRVDSVQNESRDLESENAKLHKTVESLRHSLRRLNDLEKENTDLESENHRLDRESKGLHKEIVRLKQAIEVKDASLDEFCSKLSTAEREWKRLSKEVGALQTQGSKLRELERDNKELQQSSIVEHKTLAAIREELVQEKIRCQQLQCQLDTNTRTIELNRVERDTLKNTNEELTQRCASAAATSAELSALKQQSEAPSAQQQESLPPTLELGREVLAVKDRLVELERQNAVLLAEKDNLTAQICSQKERVNESGSQLAILSQKLATLQVENSTLASQLDSTAIQNCGIQAALTAVESEREKLAAQLQSSDTRLERVSRDQQELQTLHEQLQSEYDALLAEREQLKICQRESKTELRALHDQLATSSQAETEWQRSRTELQEELDKSRAETRSLTNLRAEHSRLKDDFRSLFVANEKLKSEYKSLQNDYKGLRGDHNTLKLKHTQLQGEASESRHQVTNLDVELSKLNNKCDVLQQWNTTLEEDKRNLVNQVSVLLTQYHELLSQTLEEKDHFHEETKNFSDKLNHLKRQKEILEDKIMEQYRRMENSPNLGGGSPFKKNAKASIGALFVRKMRRASSELISRVPRSRSRNRVSDGLPSGDRESPDQHDGQLDTFSLESGSHSGSNSGCGSLDGGSGGEDMTPTSLIGSISGVSPGLTSGGSGTGWNERDRNRQSMPIIHYQHPESLENSIPTASVRHSISSDGVCNGSLTSANQINGNPIQSSPLSVNGNSAGTESDGSTYVSAATNTSQPKTSLSGGLISAAPLMMMTPCSPQLPQPSPRLDGIVSGFQGSSTPTSGNSPIPIGALQRFTQSSRSLALLERAGSRQPLCLSEVEPSLVLSETPSSLALPLASRSSPLLTPRNISPAGSDSMASGGGMPGSSSNNKNNNNNNHNHNHNSGSIRSGAAAALVQTSTTGTSPTPLDSSTPNSKLFPHLTSTTRINVNISTAAITPLIPSPASPLLPGPLERRGSLRLPPRPSPRITSAEAPPLLPARRDGLSNQERPALPPRSYSTNNPATPTVEEKPTEDPNVNGSTTGAGSASSIWYEYGCV</sequence>
<feature type="region of interest" description="Disordered" evidence="5">
    <location>
        <begin position="1178"/>
        <end position="1269"/>
    </location>
</feature>
<dbReference type="OMA" id="HRNSFQG"/>
<dbReference type="GO" id="GO:0051959">
    <property type="term" value="F:dynein light intermediate chain binding"/>
    <property type="evidence" value="ECO:0000318"/>
    <property type="project" value="GO_Central"/>
</dbReference>
<keyword evidence="2" id="KW-0963">Cytoplasm</keyword>
<dbReference type="GO" id="GO:0005737">
    <property type="term" value="C:cytoplasm"/>
    <property type="evidence" value="ECO:0000318"/>
    <property type="project" value="GO_Central"/>
</dbReference>
<dbReference type="InParanoid" id="E9H5V6"/>
<feature type="region of interest" description="Disordered" evidence="5">
    <location>
        <begin position="1327"/>
        <end position="1355"/>
    </location>
</feature>
<evidence type="ECO:0000313" key="8">
    <source>
        <dbReference type="Proteomes" id="UP000000305"/>
    </source>
</evidence>
<dbReference type="eggNOG" id="KOG4643">
    <property type="taxonomic scope" value="Eukaryota"/>
</dbReference>
<evidence type="ECO:0000256" key="3">
    <source>
        <dbReference type="ARBA" id="ARBA00023054"/>
    </source>
</evidence>
<feature type="compositionally biased region" description="Low complexity" evidence="5">
    <location>
        <begin position="1452"/>
        <end position="1473"/>
    </location>
</feature>
<dbReference type="Gene3D" id="1.10.418.10">
    <property type="entry name" value="Calponin-like domain"/>
    <property type="match status" value="1"/>
</dbReference>
<dbReference type="OrthoDB" id="10254988at2759"/>
<feature type="compositionally biased region" description="Pro residues" evidence="5">
    <location>
        <begin position="1555"/>
        <end position="1564"/>
    </location>
</feature>
<feature type="coiled-coil region" evidence="4">
    <location>
        <begin position="815"/>
        <end position="842"/>
    </location>
</feature>
<name>E9H5V6_DAPPU</name>
<dbReference type="GO" id="GO:0030705">
    <property type="term" value="P:cytoskeleton-dependent intracellular transport"/>
    <property type="evidence" value="ECO:0000318"/>
    <property type="project" value="GO_Central"/>
</dbReference>
<feature type="domain" description="HOOK N-terminal" evidence="6">
    <location>
        <begin position="29"/>
        <end position="170"/>
    </location>
</feature>
<evidence type="ECO:0000256" key="5">
    <source>
        <dbReference type="SAM" id="MobiDB-lite"/>
    </source>
</evidence>
<organism evidence="7 8">
    <name type="scientific">Daphnia pulex</name>
    <name type="common">Water flea</name>
    <dbReference type="NCBI Taxonomy" id="6669"/>
    <lineage>
        <taxon>Eukaryota</taxon>
        <taxon>Metazoa</taxon>
        <taxon>Ecdysozoa</taxon>
        <taxon>Arthropoda</taxon>
        <taxon>Crustacea</taxon>
        <taxon>Branchiopoda</taxon>
        <taxon>Diplostraca</taxon>
        <taxon>Cladocera</taxon>
        <taxon>Anomopoda</taxon>
        <taxon>Daphniidae</taxon>
        <taxon>Daphnia</taxon>
    </lineage>
</organism>
<feature type="coiled-coil region" evidence="4">
    <location>
        <begin position="473"/>
        <end position="783"/>
    </location>
</feature>
<dbReference type="EMBL" id="GL732595">
    <property type="protein sequence ID" value="EFX72875.1"/>
    <property type="molecule type" value="Genomic_DNA"/>
</dbReference>
<keyword evidence="3 4" id="KW-0175">Coiled coil</keyword>
<proteinExistence type="predicted"/>
<gene>
    <name evidence="7" type="ORF">DAPPUDRAFT_325817</name>
</gene>
<comment type="subcellular location">
    <subcellularLocation>
        <location evidence="1">Cytoplasm</location>
    </subcellularLocation>
</comment>
<evidence type="ECO:0000256" key="2">
    <source>
        <dbReference type="ARBA" id="ARBA00022490"/>
    </source>
</evidence>
<dbReference type="PhylomeDB" id="E9H5V6"/>
<dbReference type="InterPro" id="IPR036872">
    <property type="entry name" value="CH_dom_sf"/>
</dbReference>
<dbReference type="HOGENOM" id="CLU_001421_0_0_1"/>
<dbReference type="CDD" id="cd22223">
    <property type="entry name" value="HkD_HkRP"/>
    <property type="match status" value="1"/>
</dbReference>
<keyword evidence="8" id="KW-1185">Reference proteome</keyword>
<feature type="coiled-coil region" evidence="4">
    <location>
        <begin position="260"/>
        <end position="418"/>
    </location>
</feature>
<dbReference type="Gene3D" id="1.10.287.1490">
    <property type="match status" value="1"/>
</dbReference>
<feature type="compositionally biased region" description="Low complexity" evidence="5">
    <location>
        <begin position="1215"/>
        <end position="1229"/>
    </location>
</feature>
<feature type="compositionally biased region" description="Low complexity" evidence="5">
    <location>
        <begin position="1634"/>
        <end position="1643"/>
    </location>
</feature>
<feature type="coiled-coil region" evidence="4">
    <location>
        <begin position="1116"/>
        <end position="1143"/>
    </location>
</feature>
<dbReference type="GO" id="GO:0005813">
    <property type="term" value="C:centrosome"/>
    <property type="evidence" value="ECO:0000318"/>
    <property type="project" value="GO_Central"/>
</dbReference>
<feature type="compositionally biased region" description="Low complexity" evidence="5">
    <location>
        <begin position="1480"/>
        <end position="1501"/>
    </location>
</feature>
<feature type="coiled-coil region" evidence="4">
    <location>
        <begin position="913"/>
        <end position="1034"/>
    </location>
</feature>
<feature type="compositionally biased region" description="Basic and acidic residues" evidence="5">
    <location>
        <begin position="1199"/>
        <end position="1210"/>
    </location>
</feature>
<dbReference type="PANTHER" id="PTHR18947:SF28">
    <property type="entry name" value="GIRDIN, ISOFORM A"/>
    <property type="match status" value="1"/>
</dbReference>
<reference evidence="7 8" key="1">
    <citation type="journal article" date="2011" name="Science">
        <title>The ecoresponsive genome of Daphnia pulex.</title>
        <authorList>
            <person name="Colbourne J.K."/>
            <person name="Pfrender M.E."/>
            <person name="Gilbert D."/>
            <person name="Thomas W.K."/>
            <person name="Tucker A."/>
            <person name="Oakley T.H."/>
            <person name="Tokishita S."/>
            <person name="Aerts A."/>
            <person name="Arnold G.J."/>
            <person name="Basu M.K."/>
            <person name="Bauer D.J."/>
            <person name="Caceres C.E."/>
            <person name="Carmel L."/>
            <person name="Casola C."/>
            <person name="Choi J.H."/>
            <person name="Detter J.C."/>
            <person name="Dong Q."/>
            <person name="Dusheyko S."/>
            <person name="Eads B.D."/>
            <person name="Frohlich T."/>
            <person name="Geiler-Samerotte K.A."/>
            <person name="Gerlach D."/>
            <person name="Hatcher P."/>
            <person name="Jogdeo S."/>
            <person name="Krijgsveld J."/>
            <person name="Kriventseva E.V."/>
            <person name="Kultz D."/>
            <person name="Laforsch C."/>
            <person name="Lindquist E."/>
            <person name="Lopez J."/>
            <person name="Manak J.R."/>
            <person name="Muller J."/>
            <person name="Pangilinan J."/>
            <person name="Patwardhan R.P."/>
            <person name="Pitluck S."/>
            <person name="Pritham E.J."/>
            <person name="Rechtsteiner A."/>
            <person name="Rho M."/>
            <person name="Rogozin I.B."/>
            <person name="Sakarya O."/>
            <person name="Salamov A."/>
            <person name="Schaack S."/>
            <person name="Shapiro H."/>
            <person name="Shiga Y."/>
            <person name="Skalitzky C."/>
            <person name="Smith Z."/>
            <person name="Souvorov A."/>
            <person name="Sung W."/>
            <person name="Tang Z."/>
            <person name="Tsuchiya D."/>
            <person name="Tu H."/>
            <person name="Vos H."/>
            <person name="Wang M."/>
            <person name="Wolf Y.I."/>
            <person name="Yamagata H."/>
            <person name="Yamada T."/>
            <person name="Ye Y."/>
            <person name="Shaw J.R."/>
            <person name="Andrews J."/>
            <person name="Crease T.J."/>
            <person name="Tang H."/>
            <person name="Lucas S.M."/>
            <person name="Robertson H.M."/>
            <person name="Bork P."/>
            <person name="Koonin E.V."/>
            <person name="Zdobnov E.M."/>
            <person name="Grigoriev I.V."/>
            <person name="Lynch M."/>
            <person name="Boore J.L."/>
        </authorList>
    </citation>
    <scope>NUCLEOTIDE SEQUENCE [LARGE SCALE GENOMIC DNA]</scope>
</reference>
<dbReference type="PANTHER" id="PTHR18947">
    <property type="entry name" value="HOOK PROTEINS"/>
    <property type="match status" value="1"/>
</dbReference>